<dbReference type="InterPro" id="IPR020539">
    <property type="entry name" value="RNase_P_CS"/>
</dbReference>
<dbReference type="InterPro" id="IPR020568">
    <property type="entry name" value="Ribosomal_Su5_D2-typ_SF"/>
</dbReference>
<protein>
    <recommendedName>
        <fullName evidence="7 8">Ribonuclease P protein component</fullName>
        <shortName evidence="7">RNase P protein</shortName>
        <shortName evidence="7">RNaseP protein</shortName>
        <ecNumber evidence="7 8">3.1.26.5</ecNumber>
    </recommendedName>
    <alternativeName>
        <fullName evidence="7">Protein C5</fullName>
    </alternativeName>
</protein>
<evidence type="ECO:0000256" key="5">
    <source>
        <dbReference type="ARBA" id="ARBA00022801"/>
    </source>
</evidence>
<keyword evidence="6 7" id="KW-0694">RNA-binding</keyword>
<keyword evidence="5 7" id="KW-0378">Hydrolase</keyword>
<dbReference type="Pfam" id="PF00825">
    <property type="entry name" value="Ribonuclease_P"/>
    <property type="match status" value="1"/>
</dbReference>
<keyword evidence="2 7" id="KW-0819">tRNA processing</keyword>
<evidence type="ECO:0000256" key="3">
    <source>
        <dbReference type="ARBA" id="ARBA00022722"/>
    </source>
</evidence>
<dbReference type="OrthoDB" id="9810867at2"/>
<proteinExistence type="inferred from homology"/>
<evidence type="ECO:0000256" key="2">
    <source>
        <dbReference type="ARBA" id="ARBA00022694"/>
    </source>
</evidence>
<dbReference type="NCBIfam" id="TIGR00188">
    <property type="entry name" value="rnpA"/>
    <property type="match status" value="1"/>
</dbReference>
<dbReference type="Proteomes" id="UP000196368">
    <property type="component" value="Unassembled WGS sequence"/>
</dbReference>
<accession>A0A1Y4DCM6</accession>
<keyword evidence="4 7" id="KW-0255">Endonuclease</keyword>
<evidence type="ECO:0000313" key="10">
    <source>
        <dbReference type="Proteomes" id="UP000196368"/>
    </source>
</evidence>
<dbReference type="GO" id="GO:0030677">
    <property type="term" value="C:ribonuclease P complex"/>
    <property type="evidence" value="ECO:0007669"/>
    <property type="project" value="TreeGrafter"/>
</dbReference>
<dbReference type="GO" id="GO:0004526">
    <property type="term" value="F:ribonuclease P activity"/>
    <property type="evidence" value="ECO:0007669"/>
    <property type="project" value="UniProtKB-UniRule"/>
</dbReference>
<dbReference type="GO" id="GO:0001682">
    <property type="term" value="P:tRNA 5'-leader removal"/>
    <property type="evidence" value="ECO:0007669"/>
    <property type="project" value="UniProtKB-UniRule"/>
</dbReference>
<comment type="caution">
    <text evidence="9">The sequence shown here is derived from an EMBL/GenBank/DDBJ whole genome shotgun (WGS) entry which is preliminary data.</text>
</comment>
<comment type="subunit">
    <text evidence="7">Consists of a catalytic RNA component (M1 or rnpB) and a protein subunit.</text>
</comment>
<comment type="similarity">
    <text evidence="7">Belongs to the RnpA family.</text>
</comment>
<dbReference type="EC" id="3.1.26.5" evidence="7 8"/>
<evidence type="ECO:0000256" key="6">
    <source>
        <dbReference type="ARBA" id="ARBA00022884"/>
    </source>
</evidence>
<dbReference type="Gene3D" id="3.30.230.10">
    <property type="match status" value="1"/>
</dbReference>
<sequence>MPSYGLPRSSRLHLKKDFQQVIHGGAKLQYNGVILWWRSGPENTRPARFAVVVSRKLGPAVVRNRAKRLLREAFRLNRKNIKEGTDLVFSPRESEKITHVHAAQEALKTLCGKAALLKHSSENKS</sequence>
<dbReference type="InterPro" id="IPR014721">
    <property type="entry name" value="Ribsml_uS5_D2-typ_fold_subgr"/>
</dbReference>
<dbReference type="HAMAP" id="MF_00227">
    <property type="entry name" value="RNase_P"/>
    <property type="match status" value="1"/>
</dbReference>
<keyword evidence="3 7" id="KW-0540">Nuclease</keyword>
<dbReference type="GO" id="GO:0042781">
    <property type="term" value="F:3'-tRNA processing endoribonuclease activity"/>
    <property type="evidence" value="ECO:0007669"/>
    <property type="project" value="TreeGrafter"/>
</dbReference>
<keyword evidence="10" id="KW-1185">Reference proteome</keyword>
<dbReference type="EMBL" id="NFJD01000002">
    <property type="protein sequence ID" value="OUO56863.1"/>
    <property type="molecule type" value="Genomic_DNA"/>
</dbReference>
<name>A0A1Y4DCM6_9BACT</name>
<dbReference type="PROSITE" id="PS00648">
    <property type="entry name" value="RIBONUCLEASE_P"/>
    <property type="match status" value="1"/>
</dbReference>
<evidence type="ECO:0000256" key="8">
    <source>
        <dbReference type="NCBIfam" id="TIGR00188"/>
    </source>
</evidence>
<evidence type="ECO:0000256" key="4">
    <source>
        <dbReference type="ARBA" id="ARBA00022759"/>
    </source>
</evidence>
<dbReference type="RefSeq" id="WP_087287865.1">
    <property type="nucleotide sequence ID" value="NZ_NFJD01000002.1"/>
</dbReference>
<organism evidence="9 10">
    <name type="scientific">Candidatus Avelusimicrobium gallicola</name>
    <dbReference type="NCBI Taxonomy" id="2562704"/>
    <lineage>
        <taxon>Bacteria</taxon>
        <taxon>Pseudomonadati</taxon>
        <taxon>Elusimicrobiota</taxon>
        <taxon>Elusimicrobia</taxon>
        <taxon>Elusimicrobiales</taxon>
        <taxon>Elusimicrobiaceae</taxon>
        <taxon>Candidatus Avelusimicrobium</taxon>
    </lineage>
</organism>
<evidence type="ECO:0000256" key="7">
    <source>
        <dbReference type="HAMAP-Rule" id="MF_00227"/>
    </source>
</evidence>
<dbReference type="PANTHER" id="PTHR33992:SF1">
    <property type="entry name" value="RIBONUCLEASE P PROTEIN COMPONENT"/>
    <property type="match status" value="1"/>
</dbReference>
<evidence type="ECO:0000256" key="1">
    <source>
        <dbReference type="ARBA" id="ARBA00002663"/>
    </source>
</evidence>
<dbReference type="InterPro" id="IPR000100">
    <property type="entry name" value="RNase_P"/>
</dbReference>
<dbReference type="GO" id="GO:0000049">
    <property type="term" value="F:tRNA binding"/>
    <property type="evidence" value="ECO:0007669"/>
    <property type="project" value="UniProtKB-UniRule"/>
</dbReference>
<dbReference type="PANTHER" id="PTHR33992">
    <property type="entry name" value="RIBONUCLEASE P PROTEIN COMPONENT"/>
    <property type="match status" value="1"/>
</dbReference>
<reference evidence="10" key="1">
    <citation type="submission" date="2017-04" db="EMBL/GenBank/DDBJ databases">
        <title>Function of individual gut microbiota members based on whole genome sequencing of pure cultures obtained from chicken caecum.</title>
        <authorList>
            <person name="Medvecky M."/>
            <person name="Cejkova D."/>
            <person name="Polansky O."/>
            <person name="Karasova D."/>
            <person name="Kubasova T."/>
            <person name="Cizek A."/>
            <person name="Rychlik I."/>
        </authorList>
    </citation>
    <scope>NUCLEOTIDE SEQUENCE [LARGE SCALE GENOMIC DNA]</scope>
    <source>
        <strain evidence="10">An273</strain>
    </source>
</reference>
<dbReference type="AlphaFoldDB" id="A0A1Y4DCM6"/>
<dbReference type="SUPFAM" id="SSF54211">
    <property type="entry name" value="Ribosomal protein S5 domain 2-like"/>
    <property type="match status" value="1"/>
</dbReference>
<comment type="function">
    <text evidence="1 7">RNaseP catalyzes the removal of the 5'-leader sequence from pre-tRNA to produce the mature 5'-terminus. It can also cleave other RNA substrates such as 4.5S RNA. The protein component plays an auxiliary but essential role in vivo by binding to the 5'-leader sequence and broadening the substrate specificity of the ribozyme.</text>
</comment>
<evidence type="ECO:0000313" key="9">
    <source>
        <dbReference type="EMBL" id="OUO56863.1"/>
    </source>
</evidence>
<gene>
    <name evidence="7" type="primary">rnpA</name>
    <name evidence="9" type="ORF">B5F75_03180</name>
</gene>
<comment type="catalytic activity">
    <reaction evidence="7">
        <text>Endonucleolytic cleavage of RNA, removing 5'-extranucleotides from tRNA precursor.</text>
        <dbReference type="EC" id="3.1.26.5"/>
    </reaction>
</comment>